<accession>A0A3P1VEW6</accession>
<organism evidence="1 2">
    <name type="scientific">Streptococcus minor</name>
    <dbReference type="NCBI Taxonomy" id="229549"/>
    <lineage>
        <taxon>Bacteria</taxon>
        <taxon>Bacillati</taxon>
        <taxon>Bacillota</taxon>
        <taxon>Bacilli</taxon>
        <taxon>Lactobacillales</taxon>
        <taxon>Streptococcaceae</taxon>
        <taxon>Streptococcus</taxon>
    </lineage>
</organism>
<comment type="caution">
    <text evidence="1">The sequence shown here is derived from an EMBL/GenBank/DDBJ whole genome shotgun (WGS) entry which is preliminary data.</text>
</comment>
<name>A0A3P1VEW6_9STRE</name>
<evidence type="ECO:0000313" key="1">
    <source>
        <dbReference type="EMBL" id="RRD32298.1"/>
    </source>
</evidence>
<evidence type="ECO:0000313" key="2">
    <source>
        <dbReference type="Proteomes" id="UP000281771"/>
    </source>
</evidence>
<dbReference type="EMBL" id="RQZA01000001">
    <property type="protein sequence ID" value="RRD32298.1"/>
    <property type="molecule type" value="Genomic_DNA"/>
</dbReference>
<sequence>MRLLIKLIHIFIEKMDAVKTHYKLKTEAQEKYMDEVIKEFSELYNRGCNGEIQLPDEPLVKFAKAKNIKQVEKLIRQIKELNGL</sequence>
<reference evidence="1 2" key="1">
    <citation type="submission" date="2018-11" db="EMBL/GenBank/DDBJ databases">
        <title>Genomes From Bacteria Associated with the Canine Oral Cavity: a Test Case for Automated Genome-Based Taxonomic Assignment.</title>
        <authorList>
            <person name="Coil D.A."/>
            <person name="Jospin G."/>
            <person name="Darling A.E."/>
            <person name="Wallis C."/>
            <person name="Davis I.J."/>
            <person name="Harris S."/>
            <person name="Eisen J.A."/>
            <person name="Holcombe L.J."/>
            <person name="O'Flynn C."/>
        </authorList>
    </citation>
    <scope>NUCLEOTIDE SEQUENCE [LARGE SCALE GENOMIC DNA]</scope>
    <source>
        <strain evidence="1 2">OH4621_COT-116</strain>
    </source>
</reference>
<dbReference type="Proteomes" id="UP000281771">
    <property type="component" value="Unassembled WGS sequence"/>
</dbReference>
<proteinExistence type="predicted"/>
<gene>
    <name evidence="1" type="ORF">EII38_00775</name>
</gene>
<protein>
    <submittedName>
        <fullName evidence="1">Uncharacterized protein</fullName>
    </submittedName>
</protein>
<dbReference type="AlphaFoldDB" id="A0A3P1VEW6"/>
<dbReference type="RefSeq" id="WP_124775236.1">
    <property type="nucleotide sequence ID" value="NZ_RQZA01000001.1"/>
</dbReference>
<keyword evidence="2" id="KW-1185">Reference proteome</keyword>